<comment type="caution">
    <text evidence="11">The sequence shown here is derived from an EMBL/GenBank/DDBJ whole genome shotgun (WGS) entry which is preliminary data.</text>
</comment>
<evidence type="ECO:0000256" key="6">
    <source>
        <dbReference type="ARBA" id="ARBA00022989"/>
    </source>
</evidence>
<feature type="domain" description="Tripartite ATP-independent periplasmic transporters DctQ component" evidence="10">
    <location>
        <begin position="24"/>
        <end position="169"/>
    </location>
</feature>
<evidence type="ECO:0000313" key="11">
    <source>
        <dbReference type="EMBL" id="PAT33688.1"/>
    </source>
</evidence>
<keyword evidence="2 9" id="KW-0813">Transport</keyword>
<keyword evidence="6 9" id="KW-1133">Transmembrane helix</keyword>
<reference evidence="11 12" key="1">
    <citation type="submission" date="2017-08" db="EMBL/GenBank/DDBJ databases">
        <title>WGS of Clinical strains of the CDC Group NO-1 linked to zoonotic infections in humans.</title>
        <authorList>
            <person name="Bernier A.-M."/>
            <person name="Bernard K."/>
        </authorList>
    </citation>
    <scope>NUCLEOTIDE SEQUENCE [LARGE SCALE GENOMIC DNA]</scope>
    <source>
        <strain evidence="11 12">NML03-0146</strain>
    </source>
</reference>
<dbReference type="InterPro" id="IPR007387">
    <property type="entry name" value="TRAP_DctQ"/>
</dbReference>
<dbReference type="PANTHER" id="PTHR35011:SF2">
    <property type="entry name" value="2,3-DIKETO-L-GULONATE TRAP TRANSPORTER SMALL PERMEASE PROTEIN YIAM"/>
    <property type="match status" value="1"/>
</dbReference>
<evidence type="ECO:0000256" key="2">
    <source>
        <dbReference type="ARBA" id="ARBA00022448"/>
    </source>
</evidence>
<feature type="transmembrane region" description="Helical" evidence="9">
    <location>
        <begin position="85"/>
        <end position="110"/>
    </location>
</feature>
<sequence length="202" mass="23181">MLQTCSNWLSRQESRAAGLLASLIALLIVFNVCTRAMDRAVYWVDEAAIILMVWMLFLAMAVLLKQRQAVAVTVLVDTLPKRLRCAIGVFIDWIVLLFAMLLLVFCWRWYQPLELLCHGLDFDAFSAHTMNFIYQERANTLPMPKFWAWLIVPYFACSTLLHTLAHILSDPTGRHMHPILQQQPTVEPRDTAAHHLRGGKHP</sequence>
<evidence type="ECO:0000256" key="8">
    <source>
        <dbReference type="ARBA" id="ARBA00038436"/>
    </source>
</evidence>
<organism evidence="11 12">
    <name type="scientific">Vandammella animalimorsus</name>
    <dbReference type="NCBI Taxonomy" id="2029117"/>
    <lineage>
        <taxon>Bacteria</taxon>
        <taxon>Pseudomonadati</taxon>
        <taxon>Pseudomonadota</taxon>
        <taxon>Betaproteobacteria</taxon>
        <taxon>Burkholderiales</taxon>
        <taxon>Comamonadaceae</taxon>
        <taxon>Vandammella</taxon>
    </lineage>
</organism>
<feature type="transmembrane region" description="Helical" evidence="9">
    <location>
        <begin position="47"/>
        <end position="64"/>
    </location>
</feature>
<evidence type="ECO:0000256" key="5">
    <source>
        <dbReference type="ARBA" id="ARBA00022692"/>
    </source>
</evidence>
<protein>
    <recommendedName>
        <fullName evidence="9">TRAP transporter small permease protein</fullName>
    </recommendedName>
</protein>
<dbReference type="RefSeq" id="WP_095550579.1">
    <property type="nucleotide sequence ID" value="NZ_NSJF01000007.1"/>
</dbReference>
<comment type="caution">
    <text evidence="9">Lacks conserved residue(s) required for the propagation of feature annotation.</text>
</comment>
<dbReference type="GO" id="GO:0005886">
    <property type="term" value="C:plasma membrane"/>
    <property type="evidence" value="ECO:0007669"/>
    <property type="project" value="UniProtKB-SubCell"/>
</dbReference>
<keyword evidence="4 9" id="KW-0997">Cell inner membrane</keyword>
<accession>A0A2A2A7G6</accession>
<gene>
    <name evidence="11" type="ORF">CK620_12540</name>
</gene>
<evidence type="ECO:0000256" key="1">
    <source>
        <dbReference type="ARBA" id="ARBA00004429"/>
    </source>
</evidence>
<evidence type="ECO:0000256" key="9">
    <source>
        <dbReference type="RuleBase" id="RU369079"/>
    </source>
</evidence>
<comment type="similarity">
    <text evidence="8 9">Belongs to the TRAP transporter small permease family.</text>
</comment>
<evidence type="ECO:0000313" key="12">
    <source>
        <dbReference type="Proteomes" id="UP000217999"/>
    </source>
</evidence>
<keyword evidence="5 9" id="KW-0812">Transmembrane</keyword>
<proteinExistence type="inferred from homology"/>
<dbReference type="Proteomes" id="UP000217999">
    <property type="component" value="Unassembled WGS sequence"/>
</dbReference>
<comment type="subunit">
    <text evidence="9">The complex comprises the extracytoplasmic solute receptor protein and the two transmembrane proteins.</text>
</comment>
<dbReference type="InterPro" id="IPR055348">
    <property type="entry name" value="DctQ"/>
</dbReference>
<dbReference type="Pfam" id="PF04290">
    <property type="entry name" value="DctQ"/>
    <property type="match status" value="1"/>
</dbReference>
<keyword evidence="3" id="KW-1003">Cell membrane</keyword>
<evidence type="ECO:0000256" key="4">
    <source>
        <dbReference type="ARBA" id="ARBA00022519"/>
    </source>
</evidence>
<name>A0A2A2A7G6_9BURK</name>
<dbReference type="GO" id="GO:0022857">
    <property type="term" value="F:transmembrane transporter activity"/>
    <property type="evidence" value="ECO:0007669"/>
    <property type="project" value="UniProtKB-UniRule"/>
</dbReference>
<dbReference type="EMBL" id="NSJF01000007">
    <property type="protein sequence ID" value="PAT33688.1"/>
    <property type="molecule type" value="Genomic_DNA"/>
</dbReference>
<dbReference type="AlphaFoldDB" id="A0A2A2A7G6"/>
<evidence type="ECO:0000256" key="7">
    <source>
        <dbReference type="ARBA" id="ARBA00023136"/>
    </source>
</evidence>
<dbReference type="PANTHER" id="PTHR35011">
    <property type="entry name" value="2,3-DIKETO-L-GULONATE TRAP TRANSPORTER SMALL PERMEASE PROTEIN YIAM"/>
    <property type="match status" value="1"/>
</dbReference>
<keyword evidence="7 9" id="KW-0472">Membrane</keyword>
<comment type="subcellular location">
    <subcellularLocation>
        <location evidence="1 9">Cell inner membrane</location>
        <topology evidence="1 9">Multi-pass membrane protein</topology>
    </subcellularLocation>
</comment>
<comment type="function">
    <text evidence="9">Part of the tripartite ATP-independent periplasmic (TRAP) transport system.</text>
</comment>
<feature type="transmembrane region" description="Helical" evidence="9">
    <location>
        <begin position="146"/>
        <end position="168"/>
    </location>
</feature>
<evidence type="ECO:0000259" key="10">
    <source>
        <dbReference type="Pfam" id="PF04290"/>
    </source>
</evidence>
<dbReference type="GO" id="GO:0015740">
    <property type="term" value="P:C4-dicarboxylate transport"/>
    <property type="evidence" value="ECO:0007669"/>
    <property type="project" value="TreeGrafter"/>
</dbReference>
<evidence type="ECO:0000256" key="3">
    <source>
        <dbReference type="ARBA" id="ARBA00022475"/>
    </source>
</evidence>